<comment type="miscellaneous">
    <text evidence="4">The basic functional RuBisCO is composed of a large chain homodimer in a 'head-to-tail' conformation. In form I RuBisCO this homodimer is arranged in a barrel-like tetramer with the small subunits forming a tetrameric 'cap' on each end of the 'barrel'.</text>
</comment>
<evidence type="ECO:0000256" key="4">
    <source>
        <dbReference type="HAMAP-Rule" id="MF_00859"/>
    </source>
</evidence>
<evidence type="ECO:0000313" key="6">
    <source>
        <dbReference type="EMBL" id="RRS02706.1"/>
    </source>
</evidence>
<evidence type="ECO:0000256" key="2">
    <source>
        <dbReference type="ARBA" id="ARBA00023300"/>
    </source>
</evidence>
<comment type="similarity">
    <text evidence="4">Belongs to the RuBisCO small chain family.</text>
</comment>
<dbReference type="InterPro" id="IPR036385">
    <property type="entry name" value="RuBisCO_ssu_sf"/>
</dbReference>
<dbReference type="GO" id="GO:0016984">
    <property type="term" value="F:ribulose-bisphosphate carboxylase activity"/>
    <property type="evidence" value="ECO:0007669"/>
    <property type="project" value="UniProtKB-UniRule"/>
</dbReference>
<evidence type="ECO:0000256" key="1">
    <source>
        <dbReference type="ARBA" id="ARBA00022567"/>
    </source>
</evidence>
<comment type="caution">
    <text evidence="6">The sequence shown here is derived from an EMBL/GenBank/DDBJ whole genome shotgun (WGS) entry which is preliminary data.</text>
</comment>
<protein>
    <recommendedName>
        <fullName evidence="4">Ribulose bisphosphate carboxylase small subunit</fullName>
        <shortName evidence="4">RuBisCO small subunit</shortName>
    </recommendedName>
</protein>
<gene>
    <name evidence="4" type="primary">cbbS</name>
    <name evidence="6" type="ORF">EIP75_19175</name>
</gene>
<sequence>MMTNPTGRLTQGQFSFLPDLTDDEISMQIEYGLNKGYAWSVEYTDDPHPRNTYWDMYGHPMFDLQDAAGVMLELRGCRQAFPNHYIRLLAFDSTRGVETVVMSFIVNRPAREPGFFLERQEIDGRSMRYTTRVYAADRPEGERYQG</sequence>
<dbReference type="InterPro" id="IPR000894">
    <property type="entry name" value="RuBisCO_ssu_dom"/>
</dbReference>
<dbReference type="PANTHER" id="PTHR31262:SF23">
    <property type="entry name" value="RIBULOSE BISPHOSPHATE CARBOXYLASE SMALL SUBUNIT"/>
    <property type="match status" value="1"/>
</dbReference>
<keyword evidence="1 4" id="KW-0113">Calvin cycle</keyword>
<organism evidence="6 7">
    <name type="scientific">Aquabacterium soli</name>
    <dbReference type="NCBI Taxonomy" id="2493092"/>
    <lineage>
        <taxon>Bacteria</taxon>
        <taxon>Pseudomonadati</taxon>
        <taxon>Pseudomonadota</taxon>
        <taxon>Betaproteobacteria</taxon>
        <taxon>Burkholderiales</taxon>
        <taxon>Aquabacterium</taxon>
    </lineage>
</organism>
<keyword evidence="2 4" id="KW-0120">Carbon dioxide fixation</keyword>
<evidence type="ECO:0000259" key="5">
    <source>
        <dbReference type="SMART" id="SM00961"/>
    </source>
</evidence>
<dbReference type="PANTHER" id="PTHR31262">
    <property type="entry name" value="RIBULOSE BISPHOSPHATE CARBOXYLASE SMALL CHAIN 1, CHLOROPLASTIC"/>
    <property type="match status" value="1"/>
</dbReference>
<dbReference type="InterPro" id="IPR024681">
    <property type="entry name" value="RuBisCO_ssu"/>
</dbReference>
<dbReference type="SMART" id="SM00961">
    <property type="entry name" value="RuBisCO_small"/>
    <property type="match status" value="1"/>
</dbReference>
<dbReference type="CDD" id="cd03527">
    <property type="entry name" value="RuBisCO_small"/>
    <property type="match status" value="1"/>
</dbReference>
<dbReference type="SUPFAM" id="SSF55239">
    <property type="entry name" value="RuBisCO, small subunit"/>
    <property type="match status" value="1"/>
</dbReference>
<comment type="subunit">
    <text evidence="3 4">Heterohexadecamer of 8 large and 8 small subunits.</text>
</comment>
<evidence type="ECO:0000313" key="7">
    <source>
        <dbReference type="Proteomes" id="UP000269265"/>
    </source>
</evidence>
<dbReference type="GO" id="GO:0019253">
    <property type="term" value="P:reductive pentose-phosphate cycle"/>
    <property type="evidence" value="ECO:0007669"/>
    <property type="project" value="UniProtKB-UniRule"/>
</dbReference>
<name>A0A3R8TQQ2_9BURK</name>
<dbReference type="EMBL" id="RSED01000019">
    <property type="protein sequence ID" value="RRS02706.1"/>
    <property type="molecule type" value="Genomic_DNA"/>
</dbReference>
<reference evidence="6 7" key="1">
    <citation type="submission" date="2018-12" db="EMBL/GenBank/DDBJ databases">
        <title>The whole draft genome of Aquabacterium sp. SJQ9.</title>
        <authorList>
            <person name="Sun L."/>
            <person name="Gao X."/>
            <person name="Chen W."/>
            <person name="Huang K."/>
        </authorList>
    </citation>
    <scope>NUCLEOTIDE SEQUENCE [LARGE SCALE GENOMIC DNA]</scope>
    <source>
        <strain evidence="6 7">SJQ9</strain>
    </source>
</reference>
<proteinExistence type="inferred from homology"/>
<evidence type="ECO:0000256" key="3">
    <source>
        <dbReference type="ARBA" id="ARBA00038826"/>
    </source>
</evidence>
<dbReference type="AlphaFoldDB" id="A0A3R8TQQ2"/>
<accession>A0A3R8TQQ2</accession>
<dbReference type="Gene3D" id="3.30.190.10">
    <property type="entry name" value="Ribulose bisphosphate carboxylase, small subunit"/>
    <property type="match status" value="1"/>
</dbReference>
<dbReference type="Pfam" id="PF00101">
    <property type="entry name" value="RuBisCO_small"/>
    <property type="match status" value="1"/>
</dbReference>
<dbReference type="HAMAP" id="MF_00859">
    <property type="entry name" value="RuBisCO_S_bact"/>
    <property type="match status" value="1"/>
</dbReference>
<dbReference type="RefSeq" id="WP_125244900.1">
    <property type="nucleotide sequence ID" value="NZ_RSED01000019.1"/>
</dbReference>
<feature type="domain" description="Ribulose bisphosphate carboxylase small subunit" evidence="5">
    <location>
        <begin position="10"/>
        <end position="109"/>
    </location>
</feature>
<dbReference type="OrthoDB" id="9788955at2"/>
<dbReference type="Proteomes" id="UP000269265">
    <property type="component" value="Unassembled WGS sequence"/>
</dbReference>
<keyword evidence="7" id="KW-1185">Reference proteome</keyword>
<comment type="function">
    <text evidence="4">RuBisCO catalyzes two reactions: the carboxylation of D-ribulose 1,5-bisphosphate, the primary event in carbon dioxide fixation, as well as the oxidative fragmentation of the pentose substrate. Both reactions occur simultaneously and in competition at the same active site. Although the small subunit is not catalytic it is essential for maximal activity.</text>
</comment>